<comment type="caution">
    <text evidence="1">The sequence shown here is derived from an EMBL/GenBank/DDBJ whole genome shotgun (WGS) entry which is preliminary data.</text>
</comment>
<sequence length="150" mass="16496">MQGGLLTHLKFENRLRSFRPKASNHSLYQMRLNSMSASYPEGNFGGNQLLDGSISLTPLDPDLTIDLHVRNRYGPPPEFPLASSCPGIVHHLSGPNVCAQTPPLPQVERGGSPVRPAREGTGIPNAADLRRPVLSFRRRAYSRPIDSRTC</sequence>
<name>A0AAV6TI61_9ARAC</name>
<reference evidence="1 2" key="1">
    <citation type="journal article" date="2022" name="Nat. Ecol. Evol.">
        <title>A masculinizing supergene underlies an exaggerated male reproductive morph in a spider.</title>
        <authorList>
            <person name="Hendrickx F."/>
            <person name="De Corte Z."/>
            <person name="Sonet G."/>
            <person name="Van Belleghem S.M."/>
            <person name="Kostlbacher S."/>
            <person name="Vangestel C."/>
        </authorList>
    </citation>
    <scope>NUCLEOTIDE SEQUENCE [LARGE SCALE GENOMIC DNA]</scope>
    <source>
        <strain evidence="1">W744_W776</strain>
    </source>
</reference>
<dbReference type="Proteomes" id="UP000827092">
    <property type="component" value="Unassembled WGS sequence"/>
</dbReference>
<keyword evidence="2" id="KW-1185">Reference proteome</keyword>
<dbReference type="EMBL" id="JAFNEN010004365">
    <property type="protein sequence ID" value="KAG8171151.1"/>
    <property type="molecule type" value="Genomic_DNA"/>
</dbReference>
<proteinExistence type="predicted"/>
<accession>A0AAV6TI61</accession>
<organism evidence="1 2">
    <name type="scientific">Oedothorax gibbosus</name>
    <dbReference type="NCBI Taxonomy" id="931172"/>
    <lineage>
        <taxon>Eukaryota</taxon>
        <taxon>Metazoa</taxon>
        <taxon>Ecdysozoa</taxon>
        <taxon>Arthropoda</taxon>
        <taxon>Chelicerata</taxon>
        <taxon>Arachnida</taxon>
        <taxon>Araneae</taxon>
        <taxon>Araneomorphae</taxon>
        <taxon>Entelegynae</taxon>
        <taxon>Araneoidea</taxon>
        <taxon>Linyphiidae</taxon>
        <taxon>Erigoninae</taxon>
        <taxon>Oedothorax</taxon>
    </lineage>
</organism>
<dbReference type="AlphaFoldDB" id="A0AAV6TI61"/>
<evidence type="ECO:0000313" key="1">
    <source>
        <dbReference type="EMBL" id="KAG8171151.1"/>
    </source>
</evidence>
<protein>
    <submittedName>
        <fullName evidence="1">Uncharacterized protein</fullName>
    </submittedName>
</protein>
<gene>
    <name evidence="1" type="ORF">JTE90_027895</name>
</gene>
<evidence type="ECO:0000313" key="2">
    <source>
        <dbReference type="Proteomes" id="UP000827092"/>
    </source>
</evidence>